<name>A0A6V7W212_MELEN</name>
<dbReference type="Proteomes" id="UP000580250">
    <property type="component" value="Unassembled WGS sequence"/>
</dbReference>
<keyword evidence="1" id="KW-1133">Transmembrane helix</keyword>
<accession>A0A6V7W212</accession>
<comment type="caution">
    <text evidence="2">The sequence shown here is derived from an EMBL/GenBank/DDBJ whole genome shotgun (WGS) entry which is preliminary data.</text>
</comment>
<gene>
    <name evidence="2" type="ORF">MENT_LOCUS32759</name>
</gene>
<organism evidence="2 3">
    <name type="scientific">Meloidogyne enterolobii</name>
    <name type="common">Root-knot nematode worm</name>
    <name type="synonym">Meloidogyne mayaguensis</name>
    <dbReference type="NCBI Taxonomy" id="390850"/>
    <lineage>
        <taxon>Eukaryota</taxon>
        <taxon>Metazoa</taxon>
        <taxon>Ecdysozoa</taxon>
        <taxon>Nematoda</taxon>
        <taxon>Chromadorea</taxon>
        <taxon>Rhabditida</taxon>
        <taxon>Tylenchina</taxon>
        <taxon>Tylenchomorpha</taxon>
        <taxon>Tylenchoidea</taxon>
        <taxon>Meloidogynidae</taxon>
        <taxon>Meloidogyninae</taxon>
        <taxon>Meloidogyne</taxon>
    </lineage>
</organism>
<protein>
    <submittedName>
        <fullName evidence="2">Uncharacterized protein</fullName>
    </submittedName>
</protein>
<dbReference type="AlphaFoldDB" id="A0A6V7W212"/>
<keyword evidence="1" id="KW-0812">Transmembrane</keyword>
<dbReference type="EMBL" id="CAJEWN010000377">
    <property type="protein sequence ID" value="CAD2180668.1"/>
    <property type="molecule type" value="Genomic_DNA"/>
</dbReference>
<keyword evidence="1" id="KW-0472">Membrane</keyword>
<evidence type="ECO:0000256" key="1">
    <source>
        <dbReference type="SAM" id="Phobius"/>
    </source>
</evidence>
<sequence length="67" mass="7768">MVKGTGSDPGWINKFFSLFLSFENLSSLFFKVFFVSSLLPPTSFIFTYQHKSIYLQIPFHSLFGCQF</sequence>
<feature type="transmembrane region" description="Helical" evidence="1">
    <location>
        <begin position="28"/>
        <end position="48"/>
    </location>
</feature>
<proteinExistence type="predicted"/>
<evidence type="ECO:0000313" key="2">
    <source>
        <dbReference type="EMBL" id="CAD2180668.1"/>
    </source>
</evidence>
<evidence type="ECO:0000313" key="3">
    <source>
        <dbReference type="Proteomes" id="UP000580250"/>
    </source>
</evidence>
<reference evidence="2 3" key="1">
    <citation type="submission" date="2020-08" db="EMBL/GenBank/DDBJ databases">
        <authorList>
            <person name="Koutsovoulos G."/>
            <person name="Danchin GJ E."/>
        </authorList>
    </citation>
    <scope>NUCLEOTIDE SEQUENCE [LARGE SCALE GENOMIC DNA]</scope>
</reference>